<evidence type="ECO:0000313" key="2">
    <source>
        <dbReference type="EnsemblPlants" id="OB05G32550.1"/>
    </source>
</evidence>
<dbReference type="HOGENOM" id="CLU_883900_0_0_1"/>
<accession>J3M9I1</accession>
<reference evidence="2" key="1">
    <citation type="journal article" date="2013" name="Nat. Commun.">
        <title>Whole-genome sequencing of Oryza brachyantha reveals mechanisms underlying Oryza genome evolution.</title>
        <authorList>
            <person name="Chen J."/>
            <person name="Huang Q."/>
            <person name="Gao D."/>
            <person name="Wang J."/>
            <person name="Lang Y."/>
            <person name="Liu T."/>
            <person name="Li B."/>
            <person name="Bai Z."/>
            <person name="Luis Goicoechea J."/>
            <person name="Liang C."/>
            <person name="Chen C."/>
            <person name="Zhang W."/>
            <person name="Sun S."/>
            <person name="Liao Y."/>
            <person name="Zhang X."/>
            <person name="Yang L."/>
            <person name="Song C."/>
            <person name="Wang M."/>
            <person name="Shi J."/>
            <person name="Liu G."/>
            <person name="Liu J."/>
            <person name="Zhou H."/>
            <person name="Zhou W."/>
            <person name="Yu Q."/>
            <person name="An N."/>
            <person name="Chen Y."/>
            <person name="Cai Q."/>
            <person name="Wang B."/>
            <person name="Liu B."/>
            <person name="Min J."/>
            <person name="Huang Y."/>
            <person name="Wu H."/>
            <person name="Li Z."/>
            <person name="Zhang Y."/>
            <person name="Yin Y."/>
            <person name="Song W."/>
            <person name="Jiang J."/>
            <person name="Jackson S.A."/>
            <person name="Wing R.A."/>
            <person name="Wang J."/>
            <person name="Chen M."/>
        </authorList>
    </citation>
    <scope>NUCLEOTIDE SEQUENCE [LARGE SCALE GENOMIC DNA]</scope>
    <source>
        <strain evidence="2">cv. IRGC 101232</strain>
    </source>
</reference>
<organism evidence="2">
    <name type="scientific">Oryza brachyantha</name>
    <name type="common">malo sina</name>
    <dbReference type="NCBI Taxonomy" id="4533"/>
    <lineage>
        <taxon>Eukaryota</taxon>
        <taxon>Viridiplantae</taxon>
        <taxon>Streptophyta</taxon>
        <taxon>Embryophyta</taxon>
        <taxon>Tracheophyta</taxon>
        <taxon>Spermatophyta</taxon>
        <taxon>Magnoliopsida</taxon>
        <taxon>Liliopsida</taxon>
        <taxon>Poales</taxon>
        <taxon>Poaceae</taxon>
        <taxon>BOP clade</taxon>
        <taxon>Oryzoideae</taxon>
        <taxon>Oryzeae</taxon>
        <taxon>Oryzinae</taxon>
        <taxon>Oryza</taxon>
    </lineage>
</organism>
<dbReference type="EnsemblPlants" id="OB05G32550.1">
    <property type="protein sequence ID" value="OB05G32550.1"/>
    <property type="gene ID" value="OB05G32550"/>
</dbReference>
<feature type="region of interest" description="Disordered" evidence="1">
    <location>
        <begin position="22"/>
        <end position="44"/>
    </location>
</feature>
<evidence type="ECO:0000313" key="3">
    <source>
        <dbReference type="Proteomes" id="UP000006038"/>
    </source>
</evidence>
<dbReference type="AlphaFoldDB" id="J3M9I1"/>
<evidence type="ECO:0000256" key="1">
    <source>
        <dbReference type="SAM" id="MobiDB-lite"/>
    </source>
</evidence>
<name>J3M9I1_ORYBR</name>
<feature type="region of interest" description="Disordered" evidence="1">
    <location>
        <begin position="156"/>
        <end position="181"/>
    </location>
</feature>
<sequence length="315" mass="32819">MSFELGAQLAVCEVPDLHAAIPRARDDGGHQGVGGEPDAGDPPAVTIAGAKVPADGILALAEGVPELDCVVTRRGDDLAVIDGEGDGEDVLGVADEAAGGGPGGEVPEAELAVPGPGERELAVGAEDDVLDEVGVAGEAAERDAVLRRRRVGVGGDGGGRVGDVPHHQRLVTGGGDDEGRVVDRRGDRGHHVVVAAQDARQGERLLAGHFRRGGGFAGSRRAAAAAAQERRKRRRREADGFIVGRSGGLGFRGASDRRFGGGRVDPHRWMRSDAVFFSSTTNAKNLEHSELQISLRAIFKSDSELENFVFFGEKA</sequence>
<proteinExistence type="predicted"/>
<protein>
    <submittedName>
        <fullName evidence="2">Uncharacterized protein</fullName>
    </submittedName>
</protein>
<reference evidence="2" key="2">
    <citation type="submission" date="2013-04" db="UniProtKB">
        <authorList>
            <consortium name="EnsemblPlants"/>
        </authorList>
    </citation>
    <scope>IDENTIFICATION</scope>
</reference>
<dbReference type="Proteomes" id="UP000006038">
    <property type="component" value="Chromosome 5"/>
</dbReference>
<dbReference type="Gramene" id="OB05G32550.1">
    <property type="protein sequence ID" value="OB05G32550.1"/>
    <property type="gene ID" value="OB05G32550"/>
</dbReference>
<keyword evidence="3" id="KW-1185">Reference proteome</keyword>